<reference evidence="1" key="1">
    <citation type="submission" date="2014-09" db="EMBL/GenBank/DDBJ databases">
        <authorList>
            <person name="Magalhaes I.L.F."/>
            <person name="Oliveira U."/>
            <person name="Santos F.R."/>
            <person name="Vidigal T.H.D.A."/>
            <person name="Brescovit A.D."/>
            <person name="Santos A.J."/>
        </authorList>
    </citation>
    <scope>NUCLEOTIDE SEQUENCE</scope>
    <source>
        <tissue evidence="1">Shoot tissue taken approximately 20 cm above the soil surface</tissue>
    </source>
</reference>
<sequence length="20" mass="2053">MRGRSTGRVGVAGLGDGFFL</sequence>
<name>A0A0A9HCN1_ARUDO</name>
<reference evidence="1" key="2">
    <citation type="journal article" date="2015" name="Data Brief">
        <title>Shoot transcriptome of the giant reed, Arundo donax.</title>
        <authorList>
            <person name="Barrero R.A."/>
            <person name="Guerrero F.D."/>
            <person name="Moolhuijzen P."/>
            <person name="Goolsby J.A."/>
            <person name="Tidwell J."/>
            <person name="Bellgard S.E."/>
            <person name="Bellgard M.I."/>
        </authorList>
    </citation>
    <scope>NUCLEOTIDE SEQUENCE</scope>
    <source>
        <tissue evidence="1">Shoot tissue taken approximately 20 cm above the soil surface</tissue>
    </source>
</reference>
<protein>
    <submittedName>
        <fullName evidence="1">Uncharacterized protein</fullName>
    </submittedName>
</protein>
<dbReference type="AlphaFoldDB" id="A0A0A9HCN1"/>
<evidence type="ECO:0000313" key="1">
    <source>
        <dbReference type="EMBL" id="JAE30633.1"/>
    </source>
</evidence>
<organism evidence="1">
    <name type="scientific">Arundo donax</name>
    <name type="common">Giant reed</name>
    <name type="synonym">Donax arundinaceus</name>
    <dbReference type="NCBI Taxonomy" id="35708"/>
    <lineage>
        <taxon>Eukaryota</taxon>
        <taxon>Viridiplantae</taxon>
        <taxon>Streptophyta</taxon>
        <taxon>Embryophyta</taxon>
        <taxon>Tracheophyta</taxon>
        <taxon>Spermatophyta</taxon>
        <taxon>Magnoliopsida</taxon>
        <taxon>Liliopsida</taxon>
        <taxon>Poales</taxon>
        <taxon>Poaceae</taxon>
        <taxon>PACMAD clade</taxon>
        <taxon>Arundinoideae</taxon>
        <taxon>Arundineae</taxon>
        <taxon>Arundo</taxon>
    </lineage>
</organism>
<dbReference type="EMBL" id="GBRH01167263">
    <property type="protein sequence ID" value="JAE30633.1"/>
    <property type="molecule type" value="Transcribed_RNA"/>
</dbReference>
<accession>A0A0A9HCN1</accession>
<proteinExistence type="predicted"/>